<proteinExistence type="predicted"/>
<organism evidence="3">
    <name type="scientific">mine drainage metagenome</name>
    <dbReference type="NCBI Taxonomy" id="410659"/>
    <lineage>
        <taxon>unclassified sequences</taxon>
        <taxon>metagenomes</taxon>
        <taxon>ecological metagenomes</taxon>
    </lineage>
</organism>
<evidence type="ECO:0000256" key="1">
    <source>
        <dbReference type="ARBA" id="ARBA00022833"/>
    </source>
</evidence>
<dbReference type="Pfam" id="PF01702">
    <property type="entry name" value="TGT"/>
    <property type="match status" value="1"/>
</dbReference>
<dbReference type="AlphaFoldDB" id="T0ZIB5"/>
<gene>
    <name evidence="3" type="ORF">B1A_21171</name>
</gene>
<keyword evidence="1" id="KW-0862">Zinc</keyword>
<dbReference type="GO" id="GO:0008479">
    <property type="term" value="F:tRNA-guanosine(34) queuine transglycosylase activity"/>
    <property type="evidence" value="ECO:0007669"/>
    <property type="project" value="TreeGrafter"/>
</dbReference>
<dbReference type="InterPro" id="IPR002616">
    <property type="entry name" value="tRNA_ribo_trans-like"/>
</dbReference>
<accession>T0ZIB5</accession>
<sequence>MPVGTRGTIKAAIANDIAAIGFEVILGNTYHLMLRPGVEVIDALGGLGRFSGWKRSMLTDSG</sequence>
<comment type="caution">
    <text evidence="3">The sequence shown here is derived from an EMBL/GenBank/DDBJ whole genome shotgun (WGS) entry which is preliminary data.</text>
</comment>
<dbReference type="GO" id="GO:0005829">
    <property type="term" value="C:cytosol"/>
    <property type="evidence" value="ECO:0007669"/>
    <property type="project" value="TreeGrafter"/>
</dbReference>
<dbReference type="EC" id="2.4.2.29" evidence="3"/>
<evidence type="ECO:0000259" key="2">
    <source>
        <dbReference type="Pfam" id="PF01702"/>
    </source>
</evidence>
<feature type="domain" description="tRNA-guanine(15) transglycosylase-like" evidence="2">
    <location>
        <begin position="1"/>
        <end position="62"/>
    </location>
</feature>
<evidence type="ECO:0000313" key="3">
    <source>
        <dbReference type="EMBL" id="EQD28469.1"/>
    </source>
</evidence>
<dbReference type="EMBL" id="AUZX01015643">
    <property type="protein sequence ID" value="EQD28469.1"/>
    <property type="molecule type" value="Genomic_DNA"/>
</dbReference>
<reference evidence="3" key="2">
    <citation type="journal article" date="2014" name="ISME J.">
        <title>Microbial stratification in low pH oxic and suboxic macroscopic growths along an acid mine drainage.</title>
        <authorList>
            <person name="Mendez-Garcia C."/>
            <person name="Mesa V."/>
            <person name="Sprenger R.R."/>
            <person name="Richter M."/>
            <person name="Diez M.S."/>
            <person name="Solano J."/>
            <person name="Bargiela R."/>
            <person name="Golyshina O.V."/>
            <person name="Manteca A."/>
            <person name="Ramos J.L."/>
            <person name="Gallego J.R."/>
            <person name="Llorente I."/>
            <person name="Martins Dos Santos V.A."/>
            <person name="Jensen O.N."/>
            <person name="Pelaez A.I."/>
            <person name="Sanchez J."/>
            <person name="Ferrer M."/>
        </authorList>
    </citation>
    <scope>NUCLEOTIDE SEQUENCE</scope>
</reference>
<dbReference type="NCBIfam" id="TIGR00449">
    <property type="entry name" value="tgt_general"/>
    <property type="match status" value="1"/>
</dbReference>
<dbReference type="InterPro" id="IPR036511">
    <property type="entry name" value="TGT-like_sf"/>
</dbReference>
<dbReference type="SUPFAM" id="SSF51713">
    <property type="entry name" value="tRNA-guanine transglycosylase"/>
    <property type="match status" value="1"/>
</dbReference>
<name>T0ZIB5_9ZZZZ</name>
<protein>
    <submittedName>
        <fullName evidence="3">Queuine/other tRNA-ribosyltransferase</fullName>
        <ecNumber evidence="3">2.4.2.29</ecNumber>
    </submittedName>
</protein>
<keyword evidence="3" id="KW-0808">Transferase</keyword>
<dbReference type="GO" id="GO:0006400">
    <property type="term" value="P:tRNA modification"/>
    <property type="evidence" value="ECO:0007669"/>
    <property type="project" value="InterPro"/>
</dbReference>
<dbReference type="PANTHER" id="PTHR43530:SF1">
    <property type="entry name" value="QUEUINE TRNA-RIBOSYLTRANSFERASE CATALYTIC SUBUNIT 1"/>
    <property type="match status" value="1"/>
</dbReference>
<dbReference type="PANTHER" id="PTHR43530">
    <property type="entry name" value="QUEUINE TRNA-RIBOSYLTRANSFERASE CATALYTIC SUBUNIT 1"/>
    <property type="match status" value="1"/>
</dbReference>
<reference evidence="3" key="1">
    <citation type="submission" date="2013-08" db="EMBL/GenBank/DDBJ databases">
        <authorList>
            <person name="Mendez C."/>
            <person name="Richter M."/>
            <person name="Ferrer M."/>
            <person name="Sanchez J."/>
        </authorList>
    </citation>
    <scope>NUCLEOTIDE SEQUENCE</scope>
</reference>
<feature type="non-terminal residue" evidence="3">
    <location>
        <position position="62"/>
    </location>
</feature>
<dbReference type="Gene3D" id="3.20.20.105">
    <property type="entry name" value="Queuine tRNA-ribosyltransferase-like"/>
    <property type="match status" value="1"/>
</dbReference>
<keyword evidence="3" id="KW-0328">Glycosyltransferase</keyword>